<dbReference type="Gene3D" id="3.10.350.10">
    <property type="entry name" value="LysM domain"/>
    <property type="match status" value="3"/>
</dbReference>
<dbReference type="InterPro" id="IPR036779">
    <property type="entry name" value="LysM_dom_sf"/>
</dbReference>
<protein>
    <submittedName>
        <fullName evidence="3">LysM peptidoglycan-binding domain-containing protein</fullName>
    </submittedName>
</protein>
<sequence>MKKNKLCAIFIALFLLGTTYTAKAAVINYTVKSGDTLWKISQSYNTTISKITSLNNLNSSDYIYPGQVLKIEDSNSTNYIPYKVVSGDTLWKISIKYNITVNDIMKLNNLTSSCIYIGQVLNIPIKNSQPAPTPSVQTTNYKVVVGDTVWGVAQKFNTSMDAIVKNNMLALDILMPGQILTVPVNSTQIVKPIGITMMKSRTNNNYGDIYTWENARRLFTVGQKGTLRDLSSGISFNIKYYGGSNHADIVPLTMDDSSKMKQLFPTWSWSYMRPVILTFNQGGTNYQLAASLTGMPHSTTDMYEANGINGHFDLYFYNSTSHVSNELSPTHQKNILIANGQ</sequence>
<comment type="caution">
    <text evidence="3">The sequence shown here is derived from an EMBL/GenBank/DDBJ whole genome shotgun (WGS) entry which is preliminary data.</text>
</comment>
<accession>A0ABT4D9N2</accession>
<proteinExistence type="predicted"/>
<dbReference type="PANTHER" id="PTHR33734:SF22">
    <property type="entry name" value="MEMBRANE-BOUND LYTIC MUREIN TRANSGLYCOSYLASE D"/>
    <property type="match status" value="1"/>
</dbReference>
<dbReference type="PANTHER" id="PTHR33734">
    <property type="entry name" value="LYSM DOMAIN-CONTAINING GPI-ANCHORED PROTEIN 2"/>
    <property type="match status" value="1"/>
</dbReference>
<dbReference type="SUPFAM" id="SSF54106">
    <property type="entry name" value="LysM domain"/>
    <property type="match status" value="3"/>
</dbReference>
<gene>
    <name evidence="3" type="ORF">OW729_10455</name>
</gene>
<evidence type="ECO:0000259" key="2">
    <source>
        <dbReference type="PROSITE" id="PS51782"/>
    </source>
</evidence>
<feature type="chain" id="PRO_5046940676" evidence="1">
    <location>
        <begin position="25"/>
        <end position="341"/>
    </location>
</feature>
<feature type="domain" description="LysM" evidence="2">
    <location>
        <begin position="27"/>
        <end position="71"/>
    </location>
</feature>
<feature type="domain" description="LysM" evidence="2">
    <location>
        <begin position="139"/>
        <end position="182"/>
    </location>
</feature>
<evidence type="ECO:0000256" key="1">
    <source>
        <dbReference type="SAM" id="SignalP"/>
    </source>
</evidence>
<feature type="signal peptide" evidence="1">
    <location>
        <begin position="1"/>
        <end position="24"/>
    </location>
</feature>
<dbReference type="CDD" id="cd00118">
    <property type="entry name" value="LysM"/>
    <property type="match status" value="3"/>
</dbReference>
<keyword evidence="1" id="KW-0732">Signal</keyword>
<dbReference type="Pfam" id="PF01476">
    <property type="entry name" value="LysM"/>
    <property type="match status" value="3"/>
</dbReference>
<dbReference type="EMBL" id="JAPQFJ010000010">
    <property type="protein sequence ID" value="MCY6959025.1"/>
    <property type="molecule type" value="Genomic_DNA"/>
</dbReference>
<feature type="domain" description="LysM" evidence="2">
    <location>
        <begin position="80"/>
        <end position="123"/>
    </location>
</feature>
<evidence type="ECO:0000313" key="3">
    <source>
        <dbReference type="EMBL" id="MCY6959025.1"/>
    </source>
</evidence>
<dbReference type="RefSeq" id="WP_268061448.1">
    <property type="nucleotide sequence ID" value="NZ_JAPQFJ010000010.1"/>
</dbReference>
<dbReference type="SMART" id="SM00257">
    <property type="entry name" value="LysM"/>
    <property type="match status" value="3"/>
</dbReference>
<evidence type="ECO:0000313" key="4">
    <source>
        <dbReference type="Proteomes" id="UP001144612"/>
    </source>
</evidence>
<keyword evidence="4" id="KW-1185">Reference proteome</keyword>
<dbReference type="Proteomes" id="UP001144612">
    <property type="component" value="Unassembled WGS sequence"/>
</dbReference>
<dbReference type="PROSITE" id="PS51782">
    <property type="entry name" value="LYSM"/>
    <property type="match status" value="3"/>
</dbReference>
<organism evidence="3 4">
    <name type="scientific">Clostridium brassicae</name>
    <dbReference type="NCBI Taxonomy" id="2999072"/>
    <lineage>
        <taxon>Bacteria</taxon>
        <taxon>Bacillati</taxon>
        <taxon>Bacillota</taxon>
        <taxon>Clostridia</taxon>
        <taxon>Eubacteriales</taxon>
        <taxon>Clostridiaceae</taxon>
        <taxon>Clostridium</taxon>
    </lineage>
</organism>
<name>A0ABT4D9N2_9CLOT</name>
<reference evidence="3" key="1">
    <citation type="submission" date="2022-12" db="EMBL/GenBank/DDBJ databases">
        <title>Clostridium sp. nov., isolated from industrial wastewater.</title>
        <authorList>
            <person name="Jiayan W."/>
        </authorList>
    </citation>
    <scope>NUCLEOTIDE SEQUENCE</scope>
    <source>
        <strain evidence="3">ZC22-4</strain>
    </source>
</reference>
<dbReference type="InterPro" id="IPR018392">
    <property type="entry name" value="LysM"/>
</dbReference>